<comment type="caution">
    <text evidence="2">The sequence shown here is derived from an EMBL/GenBank/DDBJ whole genome shotgun (WGS) entry which is preliminary data.</text>
</comment>
<organism evidence="2 3">
    <name type="scientific">Xenoophorus captivus</name>
    <dbReference type="NCBI Taxonomy" id="1517983"/>
    <lineage>
        <taxon>Eukaryota</taxon>
        <taxon>Metazoa</taxon>
        <taxon>Chordata</taxon>
        <taxon>Craniata</taxon>
        <taxon>Vertebrata</taxon>
        <taxon>Euteleostomi</taxon>
        <taxon>Actinopterygii</taxon>
        <taxon>Neopterygii</taxon>
        <taxon>Teleostei</taxon>
        <taxon>Neoteleostei</taxon>
        <taxon>Acanthomorphata</taxon>
        <taxon>Ovalentaria</taxon>
        <taxon>Atherinomorphae</taxon>
        <taxon>Cyprinodontiformes</taxon>
        <taxon>Goodeidae</taxon>
        <taxon>Xenoophorus</taxon>
    </lineage>
</organism>
<dbReference type="EMBL" id="JAHRIN010025563">
    <property type="protein sequence ID" value="MEQ2199921.1"/>
    <property type="molecule type" value="Genomic_DNA"/>
</dbReference>
<reference evidence="2 3" key="1">
    <citation type="submission" date="2021-06" db="EMBL/GenBank/DDBJ databases">
        <authorList>
            <person name="Palmer J.M."/>
        </authorList>
    </citation>
    <scope>NUCLEOTIDE SEQUENCE [LARGE SCALE GENOMIC DNA]</scope>
    <source>
        <strain evidence="2 3">XC_2019</strain>
        <tissue evidence="2">Muscle</tissue>
    </source>
</reference>
<name>A0ABV0QVQ7_9TELE</name>
<keyword evidence="1" id="KW-0472">Membrane</keyword>
<evidence type="ECO:0000313" key="2">
    <source>
        <dbReference type="EMBL" id="MEQ2199921.1"/>
    </source>
</evidence>
<gene>
    <name evidence="2" type="ORF">XENOCAPTIV_017078</name>
</gene>
<feature type="transmembrane region" description="Helical" evidence="1">
    <location>
        <begin position="57"/>
        <end position="77"/>
    </location>
</feature>
<evidence type="ECO:0000256" key="1">
    <source>
        <dbReference type="SAM" id="Phobius"/>
    </source>
</evidence>
<keyword evidence="1" id="KW-0812">Transmembrane</keyword>
<proteinExistence type="predicted"/>
<feature type="transmembrane region" description="Helical" evidence="1">
    <location>
        <begin position="20"/>
        <end position="45"/>
    </location>
</feature>
<sequence>MFLPPKTSMKRAQHCRDSSLVAIRLFAMSTTWLWADTYAFPLLLLQNLSPGKKQARTCILIIPVPGQTLSALLSLTVTQNLPPSLNSLSVSAIPSGFFFYFIFVIRHDGLSLLTVRTDLRHSPSL</sequence>
<protein>
    <submittedName>
        <fullName evidence="2">Uncharacterized protein</fullName>
    </submittedName>
</protein>
<dbReference type="Proteomes" id="UP001434883">
    <property type="component" value="Unassembled WGS sequence"/>
</dbReference>
<keyword evidence="1" id="KW-1133">Transmembrane helix</keyword>
<keyword evidence="3" id="KW-1185">Reference proteome</keyword>
<accession>A0ABV0QVQ7</accession>
<evidence type="ECO:0000313" key="3">
    <source>
        <dbReference type="Proteomes" id="UP001434883"/>
    </source>
</evidence>